<sequence>MIVTWNGEYVGHTGFNVTADDYDGEPRFRSFWFDAAPKNRHPDREAVAAFLVFSSAMGGLVNLPHKFSPAVDSAMRSIASPVPVVFSPIEYYPKALPGGSRPLNLSWSGIEAASTDETTRDDTTYLRIERSDETAGSLRTLRGLTMSSNAWLHSDGRRGHVSSIRPYLAAAVLFAEDLDADSIRIPGDYDQESQEWKDLVYLLGTARLGLEVARP</sequence>
<dbReference type="EMBL" id="BAAAQB010000030">
    <property type="protein sequence ID" value="GAA2136651.1"/>
    <property type="molecule type" value="Genomic_DNA"/>
</dbReference>
<reference evidence="2" key="1">
    <citation type="journal article" date="2019" name="Int. J. Syst. Evol. Microbiol.">
        <title>The Global Catalogue of Microorganisms (GCM) 10K type strain sequencing project: providing services to taxonomists for standard genome sequencing and annotation.</title>
        <authorList>
            <consortium name="The Broad Institute Genomics Platform"/>
            <consortium name="The Broad Institute Genome Sequencing Center for Infectious Disease"/>
            <person name="Wu L."/>
            <person name="Ma J."/>
        </authorList>
    </citation>
    <scope>NUCLEOTIDE SEQUENCE [LARGE SCALE GENOMIC DNA]</scope>
    <source>
        <strain evidence="2">JCM 15921</strain>
    </source>
</reference>
<evidence type="ECO:0000313" key="2">
    <source>
        <dbReference type="Proteomes" id="UP001500102"/>
    </source>
</evidence>
<comment type="caution">
    <text evidence="1">The sequence shown here is derived from an EMBL/GenBank/DDBJ whole genome shotgun (WGS) entry which is preliminary data.</text>
</comment>
<evidence type="ECO:0000313" key="1">
    <source>
        <dbReference type="EMBL" id="GAA2136651.1"/>
    </source>
</evidence>
<organism evidence="1 2">
    <name type="scientific">Arthrobacter humicola</name>
    <dbReference type="NCBI Taxonomy" id="409291"/>
    <lineage>
        <taxon>Bacteria</taxon>
        <taxon>Bacillati</taxon>
        <taxon>Actinomycetota</taxon>
        <taxon>Actinomycetes</taxon>
        <taxon>Micrococcales</taxon>
        <taxon>Micrococcaceae</taxon>
        <taxon>Arthrobacter</taxon>
    </lineage>
</organism>
<proteinExistence type="predicted"/>
<gene>
    <name evidence="1" type="ORF">GCM10009825_22100</name>
</gene>
<dbReference type="Proteomes" id="UP001500102">
    <property type="component" value="Unassembled WGS sequence"/>
</dbReference>
<keyword evidence="2" id="KW-1185">Reference proteome</keyword>
<protein>
    <submittedName>
        <fullName evidence="1">Uncharacterized protein</fullName>
    </submittedName>
</protein>
<name>A0ABP5KS66_9MICC</name>
<accession>A0ABP5KS66</accession>